<gene>
    <name evidence="2" type="ORF">GCM10008995_06760</name>
</gene>
<keyword evidence="1" id="KW-0812">Transmembrane</keyword>
<organism evidence="2 3">
    <name type="scientific">Halobellus salinus</name>
    <dbReference type="NCBI Taxonomy" id="931585"/>
    <lineage>
        <taxon>Archaea</taxon>
        <taxon>Methanobacteriati</taxon>
        <taxon>Methanobacteriota</taxon>
        <taxon>Stenosarchaea group</taxon>
        <taxon>Halobacteria</taxon>
        <taxon>Halobacteriales</taxon>
        <taxon>Haloferacaceae</taxon>
        <taxon>Halobellus</taxon>
    </lineage>
</organism>
<sequence>MIGTLLILAVAVAPVLVVVLVGHFITTARDDDRSGSRVGDWTAVSAAGVRGTGLLVGAALPVAAALAGSGLLEIEAGSIALGGPPGPILGVAIGALGVATWHVAAVGVAAVTAGSGWSAARGVRFGRSAAGVRLSSALAGLTGGVGIVGFGLTAIPVVGSVAAAGVGAIGVAVGGRLVSRAIARSDRQNGSIGAEASEERLAVPTDGTAALHRAHLDGQRGRHDPGEGSGRV</sequence>
<keyword evidence="3" id="KW-1185">Reference proteome</keyword>
<evidence type="ECO:0000313" key="3">
    <source>
        <dbReference type="Proteomes" id="UP000653099"/>
    </source>
</evidence>
<accession>A0A830E866</accession>
<reference evidence="2" key="2">
    <citation type="submission" date="2020-09" db="EMBL/GenBank/DDBJ databases">
        <authorList>
            <person name="Sun Q."/>
            <person name="Ohkuma M."/>
        </authorList>
    </citation>
    <scope>NUCLEOTIDE SEQUENCE</scope>
    <source>
        <strain evidence="2">JCM 14359</strain>
    </source>
</reference>
<protein>
    <submittedName>
        <fullName evidence="2">Uncharacterized protein</fullName>
    </submittedName>
</protein>
<proteinExistence type="predicted"/>
<dbReference type="Proteomes" id="UP000653099">
    <property type="component" value="Unassembled WGS sequence"/>
</dbReference>
<name>A0A830E866_9EURY</name>
<dbReference type="AlphaFoldDB" id="A0A830E866"/>
<feature type="transmembrane region" description="Helical" evidence="1">
    <location>
        <begin position="134"/>
        <end position="155"/>
    </location>
</feature>
<feature type="transmembrane region" description="Helical" evidence="1">
    <location>
        <begin position="6"/>
        <end position="26"/>
    </location>
</feature>
<evidence type="ECO:0000313" key="2">
    <source>
        <dbReference type="EMBL" id="GGI99562.1"/>
    </source>
</evidence>
<feature type="transmembrane region" description="Helical" evidence="1">
    <location>
        <begin position="88"/>
        <end position="113"/>
    </location>
</feature>
<reference evidence="2" key="1">
    <citation type="journal article" date="2014" name="Int. J. Syst. Evol. Microbiol.">
        <title>Complete genome sequence of Corynebacterium casei LMG S-19264T (=DSM 44701T), isolated from a smear-ripened cheese.</title>
        <authorList>
            <consortium name="US DOE Joint Genome Institute (JGI-PGF)"/>
            <person name="Walter F."/>
            <person name="Albersmeier A."/>
            <person name="Kalinowski J."/>
            <person name="Ruckert C."/>
        </authorList>
    </citation>
    <scope>NUCLEOTIDE SEQUENCE</scope>
    <source>
        <strain evidence="2">JCM 14359</strain>
    </source>
</reference>
<comment type="caution">
    <text evidence="2">The sequence shown here is derived from an EMBL/GenBank/DDBJ whole genome shotgun (WGS) entry which is preliminary data.</text>
</comment>
<keyword evidence="1" id="KW-1133">Transmembrane helix</keyword>
<feature type="transmembrane region" description="Helical" evidence="1">
    <location>
        <begin position="47"/>
        <end position="68"/>
    </location>
</feature>
<feature type="transmembrane region" description="Helical" evidence="1">
    <location>
        <begin position="161"/>
        <end position="178"/>
    </location>
</feature>
<keyword evidence="1" id="KW-0472">Membrane</keyword>
<dbReference type="EMBL" id="BMOC01000003">
    <property type="protein sequence ID" value="GGI99562.1"/>
    <property type="molecule type" value="Genomic_DNA"/>
</dbReference>
<evidence type="ECO:0000256" key="1">
    <source>
        <dbReference type="SAM" id="Phobius"/>
    </source>
</evidence>